<name>A0A244CQC0_PSEDV</name>
<keyword evidence="4 10" id="KW-1003">Cell membrane</keyword>
<reference evidence="13 14" key="1">
    <citation type="submission" date="2017-02" db="EMBL/GenBank/DDBJ databases">
        <title>Pseudoalteromonas ulvae TC14 Genome.</title>
        <authorList>
            <person name="Molmeret M."/>
        </authorList>
    </citation>
    <scope>NUCLEOTIDE SEQUENCE [LARGE SCALE GENOMIC DNA]</scope>
    <source>
        <strain evidence="13">TC14</strain>
    </source>
</reference>
<keyword evidence="7" id="KW-0653">Protein transport</keyword>
<evidence type="ECO:0000313" key="14">
    <source>
        <dbReference type="Proteomes" id="UP000194841"/>
    </source>
</evidence>
<evidence type="ECO:0000256" key="3">
    <source>
        <dbReference type="ARBA" id="ARBA00022448"/>
    </source>
</evidence>
<keyword evidence="6" id="KW-0812">Transmembrane</keyword>
<keyword evidence="3 10" id="KW-0813">Transport</keyword>
<evidence type="ECO:0000313" key="13">
    <source>
        <dbReference type="EMBL" id="OUL57389.1"/>
    </source>
</evidence>
<dbReference type="AlphaFoldDB" id="A0A244CQC0"/>
<dbReference type="Gene3D" id="3.30.1300.30">
    <property type="entry name" value="GSPII I/J protein-like"/>
    <property type="match status" value="1"/>
</dbReference>
<dbReference type="Pfam" id="PF21687">
    <property type="entry name" value="T2SSK_1st"/>
    <property type="match status" value="1"/>
</dbReference>
<keyword evidence="8" id="KW-1133">Transmembrane helix</keyword>
<proteinExistence type="inferred from homology"/>
<dbReference type="InterPro" id="IPR045584">
    <property type="entry name" value="Pilin-like"/>
</dbReference>
<dbReference type="GO" id="GO:0005886">
    <property type="term" value="C:plasma membrane"/>
    <property type="evidence" value="ECO:0007669"/>
    <property type="project" value="UniProtKB-SubCell"/>
</dbReference>
<dbReference type="OrthoDB" id="9788973at2"/>
<organism evidence="13 14">
    <name type="scientific">Pseudoalteromonas ulvae</name>
    <dbReference type="NCBI Taxonomy" id="107327"/>
    <lineage>
        <taxon>Bacteria</taxon>
        <taxon>Pseudomonadati</taxon>
        <taxon>Pseudomonadota</taxon>
        <taxon>Gammaproteobacteria</taxon>
        <taxon>Alteromonadales</taxon>
        <taxon>Pseudoalteromonadaceae</taxon>
        <taxon>Pseudoalteromonas</taxon>
    </lineage>
</organism>
<sequence>MGYVKSRHITANTHSQQGAALVIVLFVVALAATLAVEMSSRLMVQVQKSSNLQDYQQAKWFGYAAESLAKKVIKESKAKNKNKTSLDQVWAADETTLPVQGGGTISGKITDLQGCLNLNALRAATAPGAPSNSTNDGHKALFALIDSMDDLPIDETPQALADSVLDWVDANSNTYRDGAEEDEYLSRSTPYLTANHFLASISELRVIKGFNPLVMKKLTPFLCVIPGSDLMAINVNTIPQESSVILAALIDVDASAASSILSARPDGGWDSFADFYNEAKASNPKNLANPDPRIVINSNYFQLAATATYAESRFQLTTQFYVDDKDNVTILARKFGAVQ</sequence>
<dbReference type="Proteomes" id="UP000194841">
    <property type="component" value="Unassembled WGS sequence"/>
</dbReference>
<dbReference type="InterPro" id="IPR049031">
    <property type="entry name" value="T2SSK_SAM-like_1st"/>
</dbReference>
<dbReference type="RefSeq" id="WP_086744846.1">
    <property type="nucleotide sequence ID" value="NZ_MWPV01000004.1"/>
</dbReference>
<dbReference type="Pfam" id="PF03934">
    <property type="entry name" value="T2SSK"/>
    <property type="match status" value="1"/>
</dbReference>
<dbReference type="InterPro" id="IPR005628">
    <property type="entry name" value="GspK"/>
</dbReference>
<dbReference type="PIRSF" id="PIRSF002786">
    <property type="entry name" value="XcpX"/>
    <property type="match status" value="1"/>
</dbReference>
<evidence type="ECO:0000256" key="6">
    <source>
        <dbReference type="ARBA" id="ARBA00022692"/>
    </source>
</evidence>
<evidence type="ECO:0000256" key="2">
    <source>
        <dbReference type="ARBA" id="ARBA00007246"/>
    </source>
</evidence>
<dbReference type="SUPFAM" id="SSF54523">
    <property type="entry name" value="Pili subunits"/>
    <property type="match status" value="1"/>
</dbReference>
<dbReference type="EMBL" id="MWPV01000004">
    <property type="protein sequence ID" value="OUL57389.1"/>
    <property type="molecule type" value="Genomic_DNA"/>
</dbReference>
<evidence type="ECO:0000256" key="1">
    <source>
        <dbReference type="ARBA" id="ARBA00004533"/>
    </source>
</evidence>
<evidence type="ECO:0000256" key="4">
    <source>
        <dbReference type="ARBA" id="ARBA00022475"/>
    </source>
</evidence>
<dbReference type="GO" id="GO:0009306">
    <property type="term" value="P:protein secretion"/>
    <property type="evidence" value="ECO:0007669"/>
    <property type="project" value="InterPro"/>
</dbReference>
<evidence type="ECO:0000256" key="10">
    <source>
        <dbReference type="PIRNR" id="PIRNR002786"/>
    </source>
</evidence>
<dbReference type="NCBIfam" id="NF037980">
    <property type="entry name" value="T2SS_GspK"/>
    <property type="match status" value="1"/>
</dbReference>
<dbReference type="SUPFAM" id="SSF158544">
    <property type="entry name" value="GspK insert domain-like"/>
    <property type="match status" value="2"/>
</dbReference>
<evidence type="ECO:0000256" key="9">
    <source>
        <dbReference type="ARBA" id="ARBA00023136"/>
    </source>
</evidence>
<evidence type="ECO:0000256" key="5">
    <source>
        <dbReference type="ARBA" id="ARBA00022519"/>
    </source>
</evidence>
<keyword evidence="5 10" id="KW-0997">Cell inner membrane</keyword>
<evidence type="ECO:0000256" key="8">
    <source>
        <dbReference type="ARBA" id="ARBA00022989"/>
    </source>
</evidence>
<dbReference type="Gene3D" id="1.10.40.60">
    <property type="entry name" value="EpsJ-like"/>
    <property type="match status" value="2"/>
</dbReference>
<dbReference type="PANTHER" id="PTHR38831">
    <property type="entry name" value="TYPE II SECRETION SYSTEM PROTEIN K"/>
    <property type="match status" value="1"/>
</dbReference>
<evidence type="ECO:0000256" key="7">
    <source>
        <dbReference type="ARBA" id="ARBA00022927"/>
    </source>
</evidence>
<keyword evidence="9 10" id="KW-0472">Membrane</keyword>
<comment type="subcellular location">
    <subcellularLocation>
        <location evidence="1 10">Cell inner membrane</location>
    </subcellularLocation>
</comment>
<keyword evidence="14" id="KW-1185">Reference proteome</keyword>
<gene>
    <name evidence="13" type="ORF">B1199_14585</name>
</gene>
<feature type="domain" description="T2SS protein K second SAM-like" evidence="11">
    <location>
        <begin position="233"/>
        <end position="296"/>
    </location>
</feature>
<comment type="similarity">
    <text evidence="2 10">Belongs to the GSP K family.</text>
</comment>
<protein>
    <recommendedName>
        <fullName evidence="10">Type II secretion system protein K</fullName>
    </recommendedName>
</protein>
<evidence type="ECO:0000259" key="11">
    <source>
        <dbReference type="Pfam" id="PF03934"/>
    </source>
</evidence>
<dbReference type="InterPro" id="IPR049179">
    <property type="entry name" value="T2SSK_SAM-like_2nd"/>
</dbReference>
<dbReference type="PANTHER" id="PTHR38831:SF1">
    <property type="entry name" value="TYPE II SECRETION SYSTEM PROTEIN K-RELATED"/>
    <property type="match status" value="1"/>
</dbReference>
<dbReference type="InterPro" id="IPR038072">
    <property type="entry name" value="GspK_central_sf"/>
</dbReference>
<feature type="domain" description="T2SS protein K first SAM-like" evidence="12">
    <location>
        <begin position="114"/>
        <end position="226"/>
    </location>
</feature>
<comment type="caution">
    <text evidence="13">The sequence shown here is derived from an EMBL/GenBank/DDBJ whole genome shotgun (WGS) entry which is preliminary data.</text>
</comment>
<evidence type="ECO:0000259" key="12">
    <source>
        <dbReference type="Pfam" id="PF21687"/>
    </source>
</evidence>
<accession>A0A244CQC0</accession>